<dbReference type="Proteomes" id="UP000028826">
    <property type="component" value="Unassembled WGS sequence"/>
</dbReference>
<sequence length="240" mass="25460">MDTPVYVALTRQRGLTREMDVIANNIANASTTGFRREGLVFSEHVKRSGQPGEVLSMATAHGRTIDPRAGAITATGGTYDFAIEGEGYFLVETPDGQALTRAGHFTPNAEGELVTPEGNRLLDEGGGPVFVPAEARAVTLSPDGTLAADGTPLTRIGLWQPADPGRSQLAGARLQIPEGGAEPVAEDAARLLQGHLEGSNVNPISEIARMIAVQRAYEMGQSFLEMEDGRIRVVVQTLGR</sequence>
<dbReference type="GO" id="GO:0071978">
    <property type="term" value="P:bacterial-type flagellum-dependent swarming motility"/>
    <property type="evidence" value="ECO:0007669"/>
    <property type="project" value="TreeGrafter"/>
</dbReference>
<comment type="caution">
    <text evidence="8">The sequence shown here is derived from an EMBL/GenBank/DDBJ whole genome shotgun (WGS) entry which is preliminary data.</text>
</comment>
<feature type="domain" description="Flagellar basal-body/hook protein C-terminal" evidence="6">
    <location>
        <begin position="193"/>
        <end position="231"/>
    </location>
</feature>
<dbReference type="GO" id="GO:0030694">
    <property type="term" value="C:bacterial-type flagellum basal body, rod"/>
    <property type="evidence" value="ECO:0007669"/>
    <property type="project" value="UniProtKB-UniRule"/>
</dbReference>
<dbReference type="EMBL" id="JGYG01000003">
    <property type="protein sequence ID" value="KFI30535.1"/>
    <property type="molecule type" value="Genomic_DNA"/>
</dbReference>
<dbReference type="PANTHER" id="PTHR30435:SF19">
    <property type="entry name" value="FLAGELLAR BASAL-BODY ROD PROTEIN FLGG"/>
    <property type="match status" value="1"/>
</dbReference>
<dbReference type="eggNOG" id="COG4786">
    <property type="taxonomic scope" value="Bacteria"/>
</dbReference>
<keyword evidence="9" id="KW-1185">Reference proteome</keyword>
<evidence type="ECO:0000256" key="4">
    <source>
        <dbReference type="RuleBase" id="RU362116"/>
    </source>
</evidence>
<dbReference type="Pfam" id="PF06429">
    <property type="entry name" value="Flg_bbr_C"/>
    <property type="match status" value="1"/>
</dbReference>
<keyword evidence="8" id="KW-0282">Flagellum</keyword>
<dbReference type="NCBIfam" id="TIGR02490">
    <property type="entry name" value="flgF"/>
    <property type="match status" value="1"/>
</dbReference>
<dbReference type="PANTHER" id="PTHR30435">
    <property type="entry name" value="FLAGELLAR PROTEIN"/>
    <property type="match status" value="1"/>
</dbReference>
<evidence type="ECO:0000259" key="6">
    <source>
        <dbReference type="Pfam" id="PF06429"/>
    </source>
</evidence>
<dbReference type="InterPro" id="IPR001444">
    <property type="entry name" value="Flag_bb_rod_N"/>
</dbReference>
<accession>A0A086Y8D5</accession>
<evidence type="ECO:0000259" key="5">
    <source>
        <dbReference type="Pfam" id="PF00460"/>
    </source>
</evidence>
<organism evidence="8 9">
    <name type="scientific">Haematobacter massiliensis</name>
    <dbReference type="NCBI Taxonomy" id="195105"/>
    <lineage>
        <taxon>Bacteria</taxon>
        <taxon>Pseudomonadati</taxon>
        <taxon>Pseudomonadota</taxon>
        <taxon>Alphaproteobacteria</taxon>
        <taxon>Rhodobacterales</taxon>
        <taxon>Paracoccaceae</taxon>
        <taxon>Haematobacter</taxon>
    </lineage>
</organism>
<keyword evidence="3 4" id="KW-0975">Bacterial flagellum</keyword>
<dbReference type="NCBIfam" id="NF009332">
    <property type="entry name" value="PRK12690.1"/>
    <property type="match status" value="1"/>
</dbReference>
<proteinExistence type="inferred from homology"/>
<evidence type="ECO:0000259" key="7">
    <source>
        <dbReference type="Pfam" id="PF22692"/>
    </source>
</evidence>
<protein>
    <recommendedName>
        <fullName evidence="4">Flagellar basal-body rod protein FlgF</fullName>
    </recommendedName>
</protein>
<evidence type="ECO:0000256" key="1">
    <source>
        <dbReference type="ARBA" id="ARBA00004117"/>
    </source>
</evidence>
<dbReference type="AlphaFoldDB" id="A0A086Y8D5"/>
<gene>
    <name evidence="8" type="primary">flgF</name>
    <name evidence="8" type="ORF">CN97_13380</name>
</gene>
<evidence type="ECO:0000256" key="2">
    <source>
        <dbReference type="ARBA" id="ARBA00009677"/>
    </source>
</evidence>
<comment type="subcellular location">
    <subcellularLocation>
        <location evidence="1 4">Bacterial flagellum basal body</location>
    </subcellularLocation>
</comment>
<dbReference type="InterPro" id="IPR012836">
    <property type="entry name" value="FlgF"/>
</dbReference>
<dbReference type="Pfam" id="PF00460">
    <property type="entry name" value="Flg_bb_rod"/>
    <property type="match status" value="1"/>
</dbReference>
<dbReference type="InterPro" id="IPR053967">
    <property type="entry name" value="LlgE_F_G-like_D1"/>
</dbReference>
<dbReference type="InterPro" id="IPR037925">
    <property type="entry name" value="FlgE/F/G-like"/>
</dbReference>
<feature type="domain" description="Flagellar hook protein FlgE/F/G-like D1" evidence="7">
    <location>
        <begin position="82"/>
        <end position="147"/>
    </location>
</feature>
<dbReference type="SUPFAM" id="SSF117143">
    <property type="entry name" value="Flagellar hook protein flgE"/>
    <property type="match status" value="1"/>
</dbReference>
<dbReference type="NCBIfam" id="TIGR03506">
    <property type="entry name" value="FlgEFG_subfam"/>
    <property type="match status" value="1"/>
</dbReference>
<dbReference type="RefSeq" id="WP_035709176.1">
    <property type="nucleotide sequence ID" value="NZ_CAMIFG010000102.1"/>
</dbReference>
<evidence type="ECO:0000256" key="3">
    <source>
        <dbReference type="ARBA" id="ARBA00023143"/>
    </source>
</evidence>
<evidence type="ECO:0000313" key="9">
    <source>
        <dbReference type="Proteomes" id="UP000028826"/>
    </source>
</evidence>
<keyword evidence="8" id="KW-0969">Cilium</keyword>
<keyword evidence="8" id="KW-0966">Cell projection</keyword>
<evidence type="ECO:0000313" key="8">
    <source>
        <dbReference type="EMBL" id="KFI30535.1"/>
    </source>
</evidence>
<dbReference type="Pfam" id="PF22692">
    <property type="entry name" value="LlgE_F_G_D1"/>
    <property type="match status" value="1"/>
</dbReference>
<dbReference type="InterPro" id="IPR010930">
    <property type="entry name" value="Flg_bb/hook_C_dom"/>
</dbReference>
<name>A0A086Y8D5_9RHOB</name>
<dbReference type="OrthoDB" id="9804559at2"/>
<dbReference type="InterPro" id="IPR020013">
    <property type="entry name" value="Flagellar_FlgE/F/G"/>
</dbReference>
<reference evidence="8 9" key="1">
    <citation type="submission" date="2014-03" db="EMBL/GenBank/DDBJ databases">
        <title>Genome of Haematobacter massiliensis CCUG 47968.</title>
        <authorList>
            <person name="Wang D."/>
            <person name="Wang G."/>
        </authorList>
    </citation>
    <scope>NUCLEOTIDE SEQUENCE [LARGE SCALE GENOMIC DNA]</scope>
    <source>
        <strain evidence="8 9">CCUG 47968</strain>
    </source>
</reference>
<comment type="similarity">
    <text evidence="2 4">Belongs to the flagella basal body rod proteins family.</text>
</comment>
<comment type="subunit">
    <text evidence="4">The basal body constitutes a major portion of the flagellar organelle and consists of five rings (E,L,P,S, and M) mounted on a central rod. The rod consists of about 26 subunits of FlgG in the distal portion, and FlgB, FlgC and FlgF are thought to build up the proximal portion of the rod with about 6 subunits each.</text>
</comment>
<feature type="domain" description="Flagellar basal body rod protein N-terminal" evidence="5">
    <location>
        <begin position="6"/>
        <end position="35"/>
    </location>
</feature>
<dbReference type="STRING" id="195105.CN97_13380"/>